<dbReference type="InterPro" id="IPR015324">
    <property type="entry name" value="Ribosomal_Rsm22-like"/>
</dbReference>
<dbReference type="EMBL" id="BTRK01000005">
    <property type="protein sequence ID" value="GMR51703.1"/>
    <property type="molecule type" value="Genomic_DNA"/>
</dbReference>
<feature type="non-terminal residue" evidence="8">
    <location>
        <position position="1"/>
    </location>
</feature>
<keyword evidence="3" id="KW-0809">Transit peptide</keyword>
<name>A0AAN5I4B3_9BILA</name>
<dbReference type="GO" id="GO:0003735">
    <property type="term" value="F:structural constituent of ribosome"/>
    <property type="evidence" value="ECO:0007669"/>
    <property type="project" value="TreeGrafter"/>
</dbReference>
<dbReference type="GO" id="GO:0006412">
    <property type="term" value="P:translation"/>
    <property type="evidence" value="ECO:0007669"/>
    <property type="project" value="InterPro"/>
</dbReference>
<dbReference type="InterPro" id="IPR052571">
    <property type="entry name" value="Mt_RNA_Methyltransferase"/>
</dbReference>
<dbReference type="PANTHER" id="PTHR13184">
    <property type="entry name" value="37S RIBOSOMAL PROTEIN S22"/>
    <property type="match status" value="1"/>
</dbReference>
<dbReference type="PANTHER" id="PTHR13184:SF5">
    <property type="entry name" value="METHYLTRANSFERASE-LIKE PROTEIN 17, MITOCHONDRIAL"/>
    <property type="match status" value="1"/>
</dbReference>
<keyword evidence="5" id="KW-0411">Iron-sulfur</keyword>
<evidence type="ECO:0000256" key="7">
    <source>
        <dbReference type="ARBA" id="ARBA00045681"/>
    </source>
</evidence>
<feature type="non-terminal residue" evidence="8">
    <location>
        <position position="95"/>
    </location>
</feature>
<evidence type="ECO:0000256" key="2">
    <source>
        <dbReference type="ARBA" id="ARBA00022723"/>
    </source>
</evidence>
<comment type="subcellular location">
    <subcellularLocation>
        <location evidence="1">Mitochondrion</location>
    </subcellularLocation>
</comment>
<evidence type="ECO:0000256" key="1">
    <source>
        <dbReference type="ARBA" id="ARBA00004173"/>
    </source>
</evidence>
<keyword evidence="2" id="KW-0479">Metal-binding</keyword>
<gene>
    <name evidence="8" type="ORF">PMAYCL1PPCAC_21898</name>
</gene>
<evidence type="ECO:0000313" key="8">
    <source>
        <dbReference type="EMBL" id="GMR51703.1"/>
    </source>
</evidence>
<proteinExistence type="predicted"/>
<comment type="caution">
    <text evidence="8">The sequence shown here is derived from an EMBL/GenBank/DDBJ whole genome shotgun (WGS) entry which is preliminary data.</text>
</comment>
<keyword evidence="9" id="KW-1185">Reference proteome</keyword>
<dbReference type="GO" id="GO:0046872">
    <property type="term" value="F:metal ion binding"/>
    <property type="evidence" value="ECO:0007669"/>
    <property type="project" value="UniProtKB-KW"/>
</dbReference>
<evidence type="ECO:0008006" key="10">
    <source>
        <dbReference type="Google" id="ProtNLM"/>
    </source>
</evidence>
<dbReference type="Pfam" id="PF09243">
    <property type="entry name" value="Rsm22"/>
    <property type="match status" value="1"/>
</dbReference>
<dbReference type="GO" id="GO:0008168">
    <property type="term" value="F:methyltransferase activity"/>
    <property type="evidence" value="ECO:0007669"/>
    <property type="project" value="InterPro"/>
</dbReference>
<dbReference type="GO" id="GO:0051536">
    <property type="term" value="F:iron-sulfur cluster binding"/>
    <property type="evidence" value="ECO:0007669"/>
    <property type="project" value="UniProtKB-KW"/>
</dbReference>
<keyword evidence="6" id="KW-0496">Mitochondrion</keyword>
<sequence>AFWALNQRSMREYTAIEANDHSSRIAMDIMRKNGSSSFVHNGVQFRKDLVPSLETKYDLVIVHRTMIELASEKERFKLAEELWRRTNRFLILIES</sequence>
<organism evidence="8 9">
    <name type="scientific">Pristionchus mayeri</name>
    <dbReference type="NCBI Taxonomy" id="1317129"/>
    <lineage>
        <taxon>Eukaryota</taxon>
        <taxon>Metazoa</taxon>
        <taxon>Ecdysozoa</taxon>
        <taxon>Nematoda</taxon>
        <taxon>Chromadorea</taxon>
        <taxon>Rhabditida</taxon>
        <taxon>Rhabditina</taxon>
        <taxon>Diplogasteromorpha</taxon>
        <taxon>Diplogasteroidea</taxon>
        <taxon>Neodiplogasteridae</taxon>
        <taxon>Pristionchus</taxon>
    </lineage>
</organism>
<evidence type="ECO:0000256" key="6">
    <source>
        <dbReference type="ARBA" id="ARBA00023128"/>
    </source>
</evidence>
<comment type="function">
    <text evidence="7">Mitochondrial ribosome (mitoribosome) assembly factor. Binds at the interface of the head and body domains of the mitochondrial small ribosomal subunit (mt-SSU), occluding the mRNA channel and preventing compaction of the head domain towards the body. Probable inactive methyltransferase: retains the characteristic folding and ability to bind S-adenosyl-L-methionine, but it probably lost its methyltransferase activity.</text>
</comment>
<keyword evidence="4" id="KW-0408">Iron</keyword>
<evidence type="ECO:0000256" key="4">
    <source>
        <dbReference type="ARBA" id="ARBA00023004"/>
    </source>
</evidence>
<dbReference type="GO" id="GO:0005763">
    <property type="term" value="C:mitochondrial small ribosomal subunit"/>
    <property type="evidence" value="ECO:0007669"/>
    <property type="project" value="TreeGrafter"/>
</dbReference>
<evidence type="ECO:0000256" key="3">
    <source>
        <dbReference type="ARBA" id="ARBA00022946"/>
    </source>
</evidence>
<evidence type="ECO:0000256" key="5">
    <source>
        <dbReference type="ARBA" id="ARBA00023014"/>
    </source>
</evidence>
<dbReference type="Proteomes" id="UP001328107">
    <property type="component" value="Unassembled WGS sequence"/>
</dbReference>
<dbReference type="AlphaFoldDB" id="A0AAN5I4B3"/>
<evidence type="ECO:0000313" key="9">
    <source>
        <dbReference type="Proteomes" id="UP001328107"/>
    </source>
</evidence>
<reference evidence="9" key="1">
    <citation type="submission" date="2022-10" db="EMBL/GenBank/DDBJ databases">
        <title>Genome assembly of Pristionchus species.</title>
        <authorList>
            <person name="Yoshida K."/>
            <person name="Sommer R.J."/>
        </authorList>
    </citation>
    <scope>NUCLEOTIDE SEQUENCE [LARGE SCALE GENOMIC DNA]</scope>
    <source>
        <strain evidence="9">RS5460</strain>
    </source>
</reference>
<accession>A0AAN5I4B3</accession>
<protein>
    <recommendedName>
        <fullName evidence="10">Methyltransferase</fullName>
    </recommendedName>
</protein>